<dbReference type="EMBL" id="BKAR01000020">
    <property type="protein sequence ID" value="GEP85090.1"/>
    <property type="molecule type" value="Genomic_DNA"/>
</dbReference>
<dbReference type="PROSITE" id="PS50911">
    <property type="entry name" value="CHAP"/>
    <property type="match status" value="1"/>
</dbReference>
<feature type="compositionally biased region" description="Polar residues" evidence="3">
    <location>
        <begin position="183"/>
        <end position="195"/>
    </location>
</feature>
<dbReference type="RefSeq" id="WP_095102452.1">
    <property type="nucleotide sequence ID" value="NZ_BKAR01000020.1"/>
</dbReference>
<protein>
    <submittedName>
        <fullName evidence="5">N-acetylmuramoyl-L-alanine amidase</fullName>
    </submittedName>
</protein>
<feature type="chain" id="PRO_5043713873" evidence="4">
    <location>
        <begin position="28"/>
        <end position="696"/>
    </location>
</feature>
<keyword evidence="6" id="KW-1185">Reference proteome</keyword>
<comment type="similarity">
    <text evidence="1">In the N-terminal section; belongs to the N-acetylmuramoyl-L-alanine amidase 2 family.</text>
</comment>
<dbReference type="Gene3D" id="3.90.1720.10">
    <property type="entry name" value="endopeptidase domain like (from Nostoc punctiforme)"/>
    <property type="match status" value="1"/>
</dbReference>
<feature type="compositionally biased region" description="Polar residues" evidence="3">
    <location>
        <begin position="149"/>
        <end position="167"/>
    </location>
</feature>
<dbReference type="Proteomes" id="UP000321736">
    <property type="component" value="Unassembled WGS sequence"/>
</dbReference>
<evidence type="ECO:0000313" key="6">
    <source>
        <dbReference type="Proteomes" id="UP000321736"/>
    </source>
</evidence>
<evidence type="ECO:0000313" key="5">
    <source>
        <dbReference type="EMBL" id="GEP85090.1"/>
    </source>
</evidence>
<feature type="compositionally biased region" description="Basic and acidic residues" evidence="3">
    <location>
        <begin position="51"/>
        <end position="73"/>
    </location>
</feature>
<accession>A0A239TFT9</accession>
<dbReference type="InterPro" id="IPR051056">
    <property type="entry name" value="Glycosyl_Hydrolase_73"/>
</dbReference>
<sequence>MRKQKLLVCIFSSSLLISTLPFNHVNAEISEESSTPPKTNATDNNTSQPPSDKEDKAEKETNETHDDTSKKDEDETEQPSSVSKKENHKNTEDKKKNEDAEESDEQKSNTQQSVNNPIRPDYYKSSLDFFKPAPFKEQNNGMPSLWDQLFSNSNKSYTESSQPEQSQNNDDKSDNNLDHSKNTDSGAEQTTPSQNETSADTADDSEDASSITHENSDLSQDDNEVLRKLDEASASLKEDNNQAPQENEQQKEDTSSQQDKTEQDDTTTDEKSPSDTPSEQNTEKSSQQENEQDDSVINAILDEYSEGAKKQKDKYDDQHKTNDTQEEDTTTDTHHSDTSTTNPQLPTQSQLKDKTEPKQSFEDGVKQSNLRSAAMFQFLPDLSNNQEDSSDFTVVENSNTRQFIKKIAKDSHDIGQNRDIFASVMIAQAILESDSGNSALARSPHYNLFGIKGNYQGKSADFNTLEDSGNSMYQISAPFRSYPSEKESLEDYTDLIKNGVEGNADIYRPTWKSEASSYRDATEHLAQTYATDSRYADKLNSIIKHYDLTQFDKKQMPNLNDYKPSGKENASDFKPFAESASDSPYPHGQCTWYVYNRMAQFDKQISGDLGDARNWNNRAENKGYTVTSTPEKHNAVVFEAGQQDADPIYGHVAFVEKVNNDGSIVVSESNVEGSGVISYRTIDADDAAQLSYIKGK</sequence>
<reference evidence="5 6" key="1">
    <citation type="submission" date="2019-07" db="EMBL/GenBank/DDBJ databases">
        <title>Whole genome shotgun sequence of Staphylococcus piscifermentans NBRC 109625.</title>
        <authorList>
            <person name="Hosoyama A."/>
            <person name="Uohara A."/>
            <person name="Ohji S."/>
            <person name="Ichikawa N."/>
        </authorList>
    </citation>
    <scope>NUCLEOTIDE SEQUENCE [LARGE SCALE GENOMIC DNA]</scope>
    <source>
        <strain evidence="5 6">NBRC 109625</strain>
    </source>
</reference>
<dbReference type="GO" id="GO:0004040">
    <property type="term" value="F:amidase activity"/>
    <property type="evidence" value="ECO:0007669"/>
    <property type="project" value="InterPro"/>
</dbReference>
<proteinExistence type="inferred from homology"/>
<dbReference type="SUPFAM" id="SSF54001">
    <property type="entry name" value="Cysteine proteinases"/>
    <property type="match status" value="1"/>
</dbReference>
<feature type="compositionally biased region" description="Basic and acidic residues" evidence="3">
    <location>
        <begin position="83"/>
        <end position="98"/>
    </location>
</feature>
<feature type="compositionally biased region" description="Basic and acidic residues" evidence="3">
    <location>
        <begin position="351"/>
        <end position="364"/>
    </location>
</feature>
<dbReference type="InterPro" id="IPR007921">
    <property type="entry name" value="CHAP_dom"/>
</dbReference>
<evidence type="ECO:0000256" key="3">
    <source>
        <dbReference type="SAM" id="MobiDB-lite"/>
    </source>
</evidence>
<dbReference type="OrthoDB" id="977752at2"/>
<feature type="signal peptide" evidence="4">
    <location>
        <begin position="1"/>
        <end position="27"/>
    </location>
</feature>
<feature type="compositionally biased region" description="Basic and acidic residues" evidence="3">
    <location>
        <begin position="248"/>
        <end position="273"/>
    </location>
</feature>
<dbReference type="InterPro" id="IPR038765">
    <property type="entry name" value="Papain-like_cys_pep_sf"/>
</dbReference>
<evidence type="ECO:0000256" key="2">
    <source>
        <dbReference type="ARBA" id="ARBA00022801"/>
    </source>
</evidence>
<feature type="region of interest" description="Disordered" evidence="3">
    <location>
        <begin position="28"/>
        <end position="364"/>
    </location>
</feature>
<comment type="caution">
    <text evidence="5">The sequence shown here is derived from an EMBL/GenBank/DDBJ whole genome shotgun (WGS) entry which is preliminary data.</text>
</comment>
<feature type="region of interest" description="Disordered" evidence="3">
    <location>
        <begin position="562"/>
        <end position="584"/>
    </location>
</feature>
<evidence type="ECO:0000256" key="4">
    <source>
        <dbReference type="SAM" id="SignalP"/>
    </source>
</evidence>
<evidence type="ECO:0000256" key="1">
    <source>
        <dbReference type="ARBA" id="ARBA00006088"/>
    </source>
</evidence>
<dbReference type="Pfam" id="PF05257">
    <property type="entry name" value="CHAP"/>
    <property type="match status" value="1"/>
</dbReference>
<feature type="compositionally biased region" description="Polar residues" evidence="3">
    <location>
        <begin position="274"/>
        <end position="289"/>
    </location>
</feature>
<gene>
    <name evidence="5" type="ORF">SPI02_16750</name>
</gene>
<dbReference type="SMART" id="SM00047">
    <property type="entry name" value="LYZ2"/>
    <property type="match status" value="1"/>
</dbReference>
<dbReference type="Gene3D" id="1.10.530.10">
    <property type="match status" value="1"/>
</dbReference>
<keyword evidence="4" id="KW-0732">Signal</keyword>
<name>A0A239TFT9_9STAP</name>
<dbReference type="InterPro" id="IPR002901">
    <property type="entry name" value="MGlyc_endo_b_GlcNAc-like_dom"/>
</dbReference>
<dbReference type="Gene3D" id="4.10.80.30">
    <property type="entry name" value="DNA polymerase, domain 6"/>
    <property type="match status" value="1"/>
</dbReference>
<keyword evidence="2" id="KW-0378">Hydrolase</keyword>
<feature type="compositionally biased region" description="Polar residues" evidence="3">
    <location>
        <begin position="32"/>
        <end position="50"/>
    </location>
</feature>
<feature type="compositionally biased region" description="Basic and acidic residues" evidence="3">
    <location>
        <begin position="169"/>
        <end position="182"/>
    </location>
</feature>
<dbReference type="AlphaFoldDB" id="A0A239TFT9"/>
<feature type="compositionally biased region" description="Basic and acidic residues" evidence="3">
    <location>
        <begin position="224"/>
        <end position="240"/>
    </location>
</feature>
<organism evidence="5 6">
    <name type="scientific">Staphylococcus piscifermentans</name>
    <dbReference type="NCBI Taxonomy" id="70258"/>
    <lineage>
        <taxon>Bacteria</taxon>
        <taxon>Bacillati</taxon>
        <taxon>Bacillota</taxon>
        <taxon>Bacilli</taxon>
        <taxon>Bacillales</taxon>
        <taxon>Staphylococcaceae</taxon>
        <taxon>Staphylococcus</taxon>
    </lineage>
</organism>
<dbReference type="NCBIfam" id="NF006360">
    <property type="entry name" value="PRK08581.1-2"/>
    <property type="match status" value="1"/>
</dbReference>
<dbReference type="Pfam" id="PF01832">
    <property type="entry name" value="Glucosaminidase"/>
    <property type="match status" value="1"/>
</dbReference>
<feature type="compositionally biased region" description="Basic and acidic residues" evidence="3">
    <location>
        <begin position="306"/>
        <end position="323"/>
    </location>
</feature>
<dbReference type="PANTHER" id="PTHR33308">
    <property type="entry name" value="PEPTIDOGLYCAN HYDROLASE FLGJ"/>
    <property type="match status" value="1"/>
</dbReference>
<dbReference type="PANTHER" id="PTHR33308:SF9">
    <property type="entry name" value="PEPTIDOGLYCAN HYDROLASE FLGJ"/>
    <property type="match status" value="1"/>
</dbReference>